<dbReference type="SMART" id="SM00387">
    <property type="entry name" value="HATPase_c"/>
    <property type="match status" value="1"/>
</dbReference>
<keyword evidence="8" id="KW-0902">Two-component regulatory system</keyword>
<dbReference type="SMART" id="SM00091">
    <property type="entry name" value="PAS"/>
    <property type="match status" value="2"/>
</dbReference>
<dbReference type="InterPro" id="IPR013656">
    <property type="entry name" value="PAS_4"/>
</dbReference>
<dbReference type="Pfam" id="PF13185">
    <property type="entry name" value="GAF_2"/>
    <property type="match status" value="1"/>
</dbReference>
<dbReference type="PROSITE" id="PS50109">
    <property type="entry name" value="HIS_KIN"/>
    <property type="match status" value="1"/>
</dbReference>
<dbReference type="NCBIfam" id="TIGR00229">
    <property type="entry name" value="sensory_box"/>
    <property type="match status" value="1"/>
</dbReference>
<dbReference type="InterPro" id="IPR011006">
    <property type="entry name" value="CheY-like_superfamily"/>
</dbReference>
<organism evidence="13 14">
    <name type="scientific">Hyalangium rubrum</name>
    <dbReference type="NCBI Taxonomy" id="3103134"/>
    <lineage>
        <taxon>Bacteria</taxon>
        <taxon>Pseudomonadati</taxon>
        <taxon>Myxococcota</taxon>
        <taxon>Myxococcia</taxon>
        <taxon>Myxococcales</taxon>
        <taxon>Cystobacterineae</taxon>
        <taxon>Archangiaceae</taxon>
        <taxon>Hyalangium</taxon>
    </lineage>
</organism>
<keyword evidence="6" id="KW-0418">Kinase</keyword>
<dbReference type="PRINTS" id="PR00344">
    <property type="entry name" value="BCTRLSENSOR"/>
</dbReference>
<reference evidence="13 14" key="1">
    <citation type="submission" date="2023-12" db="EMBL/GenBank/DDBJ databases">
        <title>the genome sequence of Hyalangium sp. s54d21.</title>
        <authorList>
            <person name="Zhang X."/>
        </authorList>
    </citation>
    <scope>NUCLEOTIDE SEQUENCE [LARGE SCALE GENOMIC DNA]</scope>
    <source>
        <strain evidence="14">s54d21</strain>
    </source>
</reference>
<dbReference type="SUPFAM" id="SSF55785">
    <property type="entry name" value="PYP-like sensor domain (PAS domain)"/>
    <property type="match status" value="2"/>
</dbReference>
<dbReference type="InterPro" id="IPR004358">
    <property type="entry name" value="Sig_transdc_His_kin-like_C"/>
</dbReference>
<feature type="domain" description="PAS" evidence="11">
    <location>
        <begin position="437"/>
        <end position="493"/>
    </location>
</feature>
<dbReference type="Gene3D" id="3.30.450.20">
    <property type="entry name" value="PAS domain"/>
    <property type="match status" value="2"/>
</dbReference>
<name>A0ABU5HBY4_9BACT</name>
<dbReference type="GO" id="GO:0005524">
    <property type="term" value="F:ATP binding"/>
    <property type="evidence" value="ECO:0007669"/>
    <property type="project" value="UniProtKB-KW"/>
</dbReference>
<evidence type="ECO:0000256" key="4">
    <source>
        <dbReference type="ARBA" id="ARBA00022679"/>
    </source>
</evidence>
<sequence>MRLLLVTADPCTELLEELRRQGHVATREAEPATAERLLAYETVDVVGVEGARLEAGAGWLESLRASAPPGVLVLGLAASSAEVHLEPLLAAGVDEYLVAPFSPGEVRGRLRLLANRRAAFQQQQAQRRGNQGELARLADILQLQSDIMQAGLDLQRVMTRTCEQARALCRAEGAAVGMVDGDELVYRVAVGSVEHFTNFRLKVAKSLTGSTVLGGGVLSTGDTETDPRVNRQATQQIGIRSMITVPLRHKERVIGVLNILSPRLDAFGEQDQRTMELLAVMLGVAMTNAAEYEAKQTLVAERTAALAALQESQELFSSFMNNGPGLAYMRDVEGRRVWVNEPYRRFFRREMSQVLGARDEDLLPPAVAALVRQQDRLVFESGQPASGEVMVPAPDGTEHYWLTYRFVVKDGSGRRLMGGVSLDITESKRADAALRRSEESFRSLIEGSPEAIFVHRGGPLIYVNPSALSFLALPASRVVGTSLLQFLYPEDRELASGLLDAAPAEVRTGACELRFVRPNGRVLTAEVSCMTVVFNGEPATMVSVRDLTERKQIQARLVLSDRLVAMGTLAAGVAHEINNPLTFVISNLEFLSTELSAVASELPEGRLKEVEDVVREAAMGANRVRQIVGDLKSLSRADDEVPTAVNLQNVIESALTIARAELRPRAKVVRDFVEVPPVEGSEGRFGQVFLNLLINAAHAIPPGDPERNEIRVRMRAVEDHVIVEVKDTGLGISPEMRARIFDPFFTTKPVGEGTGLGLFVCQGIITRFGGEISVESQVGKGTTFRVIFPTAPGFRGRPASEQAPTESRVLLSTPPPLNPAGSGGRQE</sequence>
<dbReference type="InterPro" id="IPR000014">
    <property type="entry name" value="PAS"/>
</dbReference>
<evidence type="ECO:0000259" key="10">
    <source>
        <dbReference type="PROSITE" id="PS50109"/>
    </source>
</evidence>
<dbReference type="InterPro" id="IPR000700">
    <property type="entry name" value="PAS-assoc_C"/>
</dbReference>
<dbReference type="PROSITE" id="PS50113">
    <property type="entry name" value="PAC"/>
    <property type="match status" value="1"/>
</dbReference>
<dbReference type="SMART" id="SM00086">
    <property type="entry name" value="PAC"/>
    <property type="match status" value="2"/>
</dbReference>
<keyword evidence="14" id="KW-1185">Reference proteome</keyword>
<dbReference type="Gene3D" id="1.10.287.130">
    <property type="match status" value="1"/>
</dbReference>
<feature type="domain" description="Histidine kinase" evidence="10">
    <location>
        <begin position="572"/>
        <end position="792"/>
    </location>
</feature>
<dbReference type="InterPro" id="IPR005467">
    <property type="entry name" value="His_kinase_dom"/>
</dbReference>
<dbReference type="SMART" id="SM00388">
    <property type="entry name" value="HisKA"/>
    <property type="match status" value="1"/>
</dbReference>
<feature type="domain" description="PAC" evidence="12">
    <location>
        <begin position="385"/>
        <end position="436"/>
    </location>
</feature>
<dbReference type="InterPro" id="IPR035965">
    <property type="entry name" value="PAS-like_dom_sf"/>
</dbReference>
<dbReference type="Gene3D" id="3.30.565.10">
    <property type="entry name" value="Histidine kinase-like ATPase, C-terminal domain"/>
    <property type="match status" value="1"/>
</dbReference>
<dbReference type="CDD" id="cd00130">
    <property type="entry name" value="PAS"/>
    <property type="match status" value="2"/>
</dbReference>
<dbReference type="Proteomes" id="UP001291309">
    <property type="component" value="Unassembled WGS sequence"/>
</dbReference>
<keyword evidence="4" id="KW-0808">Transferase</keyword>
<evidence type="ECO:0000256" key="1">
    <source>
        <dbReference type="ARBA" id="ARBA00000085"/>
    </source>
</evidence>
<evidence type="ECO:0000256" key="9">
    <source>
        <dbReference type="SAM" id="MobiDB-lite"/>
    </source>
</evidence>
<evidence type="ECO:0000259" key="11">
    <source>
        <dbReference type="PROSITE" id="PS50112"/>
    </source>
</evidence>
<evidence type="ECO:0000313" key="14">
    <source>
        <dbReference type="Proteomes" id="UP001291309"/>
    </source>
</evidence>
<evidence type="ECO:0000256" key="6">
    <source>
        <dbReference type="ARBA" id="ARBA00022777"/>
    </source>
</evidence>
<keyword evidence="5" id="KW-0547">Nucleotide-binding</keyword>
<gene>
    <name evidence="13" type="ORF">SYV04_31595</name>
</gene>
<evidence type="ECO:0000256" key="2">
    <source>
        <dbReference type="ARBA" id="ARBA00012438"/>
    </source>
</evidence>
<dbReference type="EMBL" id="JAXIVS010000013">
    <property type="protein sequence ID" value="MDY7230975.1"/>
    <property type="molecule type" value="Genomic_DNA"/>
</dbReference>
<dbReference type="Pfam" id="PF00512">
    <property type="entry name" value="HisKA"/>
    <property type="match status" value="1"/>
</dbReference>
<dbReference type="Gene3D" id="3.40.50.2300">
    <property type="match status" value="1"/>
</dbReference>
<proteinExistence type="predicted"/>
<accession>A0ABU5HBY4</accession>
<dbReference type="SMART" id="SM00065">
    <property type="entry name" value="GAF"/>
    <property type="match status" value="1"/>
</dbReference>
<dbReference type="InterPro" id="IPR003661">
    <property type="entry name" value="HisK_dim/P_dom"/>
</dbReference>
<dbReference type="PROSITE" id="PS50112">
    <property type="entry name" value="PAS"/>
    <property type="match status" value="1"/>
</dbReference>
<dbReference type="Pfam" id="PF02518">
    <property type="entry name" value="HATPase_c"/>
    <property type="match status" value="1"/>
</dbReference>
<feature type="region of interest" description="Disordered" evidence="9">
    <location>
        <begin position="793"/>
        <end position="827"/>
    </location>
</feature>
<dbReference type="SUPFAM" id="SSF55781">
    <property type="entry name" value="GAF domain-like"/>
    <property type="match status" value="1"/>
</dbReference>
<keyword evidence="7 13" id="KW-0067">ATP-binding</keyword>
<dbReference type="SUPFAM" id="SSF52172">
    <property type="entry name" value="CheY-like"/>
    <property type="match status" value="1"/>
</dbReference>
<dbReference type="PANTHER" id="PTHR43065:SF50">
    <property type="entry name" value="HISTIDINE KINASE"/>
    <property type="match status" value="1"/>
</dbReference>
<dbReference type="EC" id="2.7.13.3" evidence="2"/>
<dbReference type="InterPro" id="IPR013767">
    <property type="entry name" value="PAS_fold"/>
</dbReference>
<evidence type="ECO:0000256" key="5">
    <source>
        <dbReference type="ARBA" id="ARBA00022741"/>
    </source>
</evidence>
<dbReference type="InterPro" id="IPR036097">
    <property type="entry name" value="HisK_dim/P_sf"/>
</dbReference>
<protein>
    <recommendedName>
        <fullName evidence="2">histidine kinase</fullName>
        <ecNumber evidence="2">2.7.13.3</ecNumber>
    </recommendedName>
</protein>
<dbReference type="Pfam" id="PF08448">
    <property type="entry name" value="PAS_4"/>
    <property type="match status" value="1"/>
</dbReference>
<keyword evidence="3" id="KW-0597">Phosphoprotein</keyword>
<evidence type="ECO:0000256" key="7">
    <source>
        <dbReference type="ARBA" id="ARBA00022840"/>
    </source>
</evidence>
<comment type="caution">
    <text evidence="13">The sequence shown here is derived from an EMBL/GenBank/DDBJ whole genome shotgun (WGS) entry which is preliminary data.</text>
</comment>
<dbReference type="Gene3D" id="3.30.450.40">
    <property type="match status" value="1"/>
</dbReference>
<dbReference type="InterPro" id="IPR003594">
    <property type="entry name" value="HATPase_dom"/>
</dbReference>
<dbReference type="InterPro" id="IPR001610">
    <property type="entry name" value="PAC"/>
</dbReference>
<dbReference type="RefSeq" id="WP_321549689.1">
    <property type="nucleotide sequence ID" value="NZ_JAXIVS010000013.1"/>
</dbReference>
<evidence type="ECO:0000313" key="13">
    <source>
        <dbReference type="EMBL" id="MDY7230975.1"/>
    </source>
</evidence>
<comment type="catalytic activity">
    <reaction evidence="1">
        <text>ATP + protein L-histidine = ADP + protein N-phospho-L-histidine.</text>
        <dbReference type="EC" id="2.7.13.3"/>
    </reaction>
</comment>
<dbReference type="SUPFAM" id="SSF47384">
    <property type="entry name" value="Homodimeric domain of signal transducing histidine kinase"/>
    <property type="match status" value="1"/>
</dbReference>
<dbReference type="InterPro" id="IPR003018">
    <property type="entry name" value="GAF"/>
</dbReference>
<dbReference type="InterPro" id="IPR029016">
    <property type="entry name" value="GAF-like_dom_sf"/>
</dbReference>
<dbReference type="Pfam" id="PF00989">
    <property type="entry name" value="PAS"/>
    <property type="match status" value="1"/>
</dbReference>
<evidence type="ECO:0000256" key="8">
    <source>
        <dbReference type="ARBA" id="ARBA00023012"/>
    </source>
</evidence>
<dbReference type="CDD" id="cd00082">
    <property type="entry name" value="HisKA"/>
    <property type="match status" value="1"/>
</dbReference>
<evidence type="ECO:0000256" key="3">
    <source>
        <dbReference type="ARBA" id="ARBA00022553"/>
    </source>
</evidence>
<evidence type="ECO:0000259" key="12">
    <source>
        <dbReference type="PROSITE" id="PS50113"/>
    </source>
</evidence>
<dbReference type="PANTHER" id="PTHR43065">
    <property type="entry name" value="SENSOR HISTIDINE KINASE"/>
    <property type="match status" value="1"/>
</dbReference>
<dbReference type="InterPro" id="IPR036890">
    <property type="entry name" value="HATPase_C_sf"/>
</dbReference>
<dbReference type="SUPFAM" id="SSF55874">
    <property type="entry name" value="ATPase domain of HSP90 chaperone/DNA topoisomerase II/histidine kinase"/>
    <property type="match status" value="1"/>
</dbReference>